<dbReference type="InterPro" id="IPR024651">
    <property type="entry name" value="FAD-SLDH_ssu"/>
</dbReference>
<evidence type="ECO:0000313" key="2">
    <source>
        <dbReference type="EMBL" id="PMS18195.1"/>
    </source>
</evidence>
<organism evidence="2 3">
    <name type="scientific">Trinickia soli</name>
    <dbReference type="NCBI Taxonomy" id="380675"/>
    <lineage>
        <taxon>Bacteria</taxon>
        <taxon>Pseudomonadati</taxon>
        <taxon>Pseudomonadota</taxon>
        <taxon>Betaproteobacteria</taxon>
        <taxon>Burkholderiales</taxon>
        <taxon>Burkholderiaceae</taxon>
        <taxon>Trinickia</taxon>
    </lineage>
</organism>
<keyword evidence="1" id="KW-0812">Transmembrane</keyword>
<dbReference type="InterPro" id="IPR006311">
    <property type="entry name" value="TAT_signal"/>
</dbReference>
<dbReference type="Proteomes" id="UP000235347">
    <property type="component" value="Unassembled WGS sequence"/>
</dbReference>
<sequence length="186" mass="19719">MTHARIRRPRDVQPASTRREFVLGASACAAALAVTATIGLPFASQRAFAFTPPAGGGLDAFTALSKQLTGRAALDATLASRIYDALSKADSAFVADVAALNTWLKTHGGVPSDTVTAALASEDARLSKTVGHIVRAWYLGLVGELPTVQVLAYEHALMFDPVNDVLTIPSYCRDVPYYWASKPTVA</sequence>
<proteinExistence type="predicted"/>
<evidence type="ECO:0000313" key="3">
    <source>
        <dbReference type="Proteomes" id="UP000235347"/>
    </source>
</evidence>
<name>A0A2N7VM53_9BURK</name>
<dbReference type="Pfam" id="PF12318">
    <property type="entry name" value="FAD-SLDH"/>
    <property type="match status" value="1"/>
</dbReference>
<feature type="transmembrane region" description="Helical" evidence="1">
    <location>
        <begin position="21"/>
        <end position="43"/>
    </location>
</feature>
<comment type="caution">
    <text evidence="2">The sequence shown here is derived from an EMBL/GenBank/DDBJ whole genome shotgun (WGS) entry which is preliminary data.</text>
</comment>
<dbReference type="EMBL" id="PNYB01000026">
    <property type="protein sequence ID" value="PMS18195.1"/>
    <property type="molecule type" value="Genomic_DNA"/>
</dbReference>
<gene>
    <name evidence="2" type="ORF">C0Z19_23095</name>
</gene>
<dbReference type="PROSITE" id="PS51318">
    <property type="entry name" value="TAT"/>
    <property type="match status" value="1"/>
</dbReference>
<keyword evidence="3" id="KW-1185">Reference proteome</keyword>
<dbReference type="AlphaFoldDB" id="A0A2N7VM53"/>
<accession>A0A2N7VM53</accession>
<keyword evidence="1" id="KW-1133">Transmembrane helix</keyword>
<keyword evidence="1" id="KW-0472">Membrane</keyword>
<evidence type="ECO:0000256" key="1">
    <source>
        <dbReference type="SAM" id="Phobius"/>
    </source>
</evidence>
<protein>
    <submittedName>
        <fullName evidence="2">Sorbitol dehydrogenase</fullName>
    </submittedName>
</protein>
<reference evidence="2 3" key="1">
    <citation type="submission" date="2018-01" db="EMBL/GenBank/DDBJ databases">
        <title>Whole genome analyses suggest that Burkholderia sensu lato contains two further novel genera in the rhizoxinica-symbiotica group Mycetohabitans gen. nov., and Trinickia gen. nov.: implications for the evolution of diazotrophy and nodulation in the Burkholderiaceae.</title>
        <authorList>
            <person name="Estrada-de los Santos P."/>
            <person name="Palmer M."/>
            <person name="Chavez-Ramirez B."/>
            <person name="Beukes C."/>
            <person name="Steenkamp E.T."/>
            <person name="Hirsch A.M."/>
            <person name="Manyaka P."/>
            <person name="Maluk M."/>
            <person name="Lafos M."/>
            <person name="Crook M."/>
            <person name="Gross E."/>
            <person name="Simon M.F."/>
            <person name="Bueno dos Reis Junior F."/>
            <person name="Poole P.S."/>
            <person name="Venter S.N."/>
            <person name="James E.K."/>
        </authorList>
    </citation>
    <scope>NUCLEOTIDE SEQUENCE [LARGE SCALE GENOMIC DNA]</scope>
    <source>
        <strain evidence="2 3">GP25-8</strain>
    </source>
</reference>
<dbReference type="RefSeq" id="WP_102612171.1">
    <property type="nucleotide sequence ID" value="NZ_CADIKD010000022.1"/>
</dbReference>